<name>A0A502FQV0_9PROT</name>
<organism evidence="1 2">
    <name type="scientific">Muricoccus nepalensis</name>
    <dbReference type="NCBI Taxonomy" id="1854500"/>
    <lineage>
        <taxon>Bacteria</taxon>
        <taxon>Pseudomonadati</taxon>
        <taxon>Pseudomonadota</taxon>
        <taxon>Alphaproteobacteria</taxon>
        <taxon>Acetobacterales</taxon>
        <taxon>Roseomonadaceae</taxon>
        <taxon>Muricoccus</taxon>
    </lineage>
</organism>
<evidence type="ECO:0000313" key="2">
    <source>
        <dbReference type="Proteomes" id="UP000317078"/>
    </source>
</evidence>
<keyword evidence="2" id="KW-1185">Reference proteome</keyword>
<comment type="caution">
    <text evidence="1">The sequence shown here is derived from an EMBL/GenBank/DDBJ whole genome shotgun (WGS) entry which is preliminary data.</text>
</comment>
<protein>
    <submittedName>
        <fullName evidence="1">Uncharacterized protein</fullName>
    </submittedName>
</protein>
<dbReference type="EMBL" id="RCZP01000024">
    <property type="protein sequence ID" value="TPG51790.1"/>
    <property type="molecule type" value="Genomic_DNA"/>
</dbReference>
<accession>A0A502FQV0</accession>
<dbReference type="AlphaFoldDB" id="A0A502FQV0"/>
<dbReference type="Proteomes" id="UP000317078">
    <property type="component" value="Unassembled WGS sequence"/>
</dbReference>
<sequence>MDSRYANIGRLPASYASSMRKQETSLVEAVCGRCGAIFDVTKIIRRPDGSMQWTQAPSSKHGMHFMVQQICPVRYNAPEGSRPICPDEEEAVRRLADRYAPSA</sequence>
<reference evidence="1 2" key="1">
    <citation type="journal article" date="2019" name="Environ. Microbiol.">
        <title>Species interactions and distinct microbial communities in high Arctic permafrost affected cryosols are associated with the CH4 and CO2 gas fluxes.</title>
        <authorList>
            <person name="Altshuler I."/>
            <person name="Hamel J."/>
            <person name="Turney S."/>
            <person name="Magnuson E."/>
            <person name="Levesque R."/>
            <person name="Greer C."/>
            <person name="Whyte L.G."/>
        </authorList>
    </citation>
    <scope>NUCLEOTIDE SEQUENCE [LARGE SCALE GENOMIC DNA]</scope>
    <source>
        <strain evidence="1 2">S9.3B</strain>
    </source>
</reference>
<gene>
    <name evidence="1" type="ORF">EAH89_19510</name>
</gene>
<proteinExistence type="predicted"/>
<evidence type="ECO:0000313" key="1">
    <source>
        <dbReference type="EMBL" id="TPG51790.1"/>
    </source>
</evidence>